<dbReference type="GO" id="GO:0043565">
    <property type="term" value="F:sequence-specific DNA binding"/>
    <property type="evidence" value="ECO:0007669"/>
    <property type="project" value="InterPro"/>
</dbReference>
<dbReference type="PROSITE" id="PS50114">
    <property type="entry name" value="GATA_ZN_FINGER_2"/>
    <property type="match status" value="1"/>
</dbReference>
<organism evidence="4">
    <name type="scientific">Amphora coffeiformis</name>
    <dbReference type="NCBI Taxonomy" id="265554"/>
    <lineage>
        <taxon>Eukaryota</taxon>
        <taxon>Sar</taxon>
        <taxon>Stramenopiles</taxon>
        <taxon>Ochrophyta</taxon>
        <taxon>Bacillariophyta</taxon>
        <taxon>Bacillariophyceae</taxon>
        <taxon>Bacillariophycidae</taxon>
        <taxon>Thalassiophysales</taxon>
        <taxon>Catenulaceae</taxon>
        <taxon>Amphora</taxon>
    </lineage>
</organism>
<dbReference type="Pfam" id="PF01412">
    <property type="entry name" value="ArfGap"/>
    <property type="match status" value="1"/>
</dbReference>
<feature type="domain" description="GATA-type" evidence="2">
    <location>
        <begin position="32"/>
        <end position="72"/>
    </location>
</feature>
<dbReference type="PANTHER" id="PTHR45705">
    <property type="entry name" value="FI20236P1"/>
    <property type="match status" value="1"/>
</dbReference>
<proteinExistence type="predicted"/>
<dbReference type="InterPro" id="IPR001164">
    <property type="entry name" value="ArfGAP_dom"/>
</dbReference>
<evidence type="ECO:0008006" key="5">
    <source>
        <dbReference type="Google" id="ProtNLM"/>
    </source>
</evidence>
<evidence type="ECO:0000256" key="1">
    <source>
        <dbReference type="PROSITE-ProRule" id="PRU00094"/>
    </source>
</evidence>
<dbReference type="InterPro" id="IPR000679">
    <property type="entry name" value="Znf_GATA"/>
</dbReference>
<reference evidence="4" key="1">
    <citation type="submission" date="2021-01" db="EMBL/GenBank/DDBJ databases">
        <authorList>
            <person name="Corre E."/>
            <person name="Pelletier E."/>
            <person name="Niang G."/>
            <person name="Scheremetjew M."/>
            <person name="Finn R."/>
            <person name="Kale V."/>
            <person name="Holt S."/>
            <person name="Cochrane G."/>
            <person name="Meng A."/>
            <person name="Brown T."/>
            <person name="Cohen L."/>
        </authorList>
    </citation>
    <scope>NUCLEOTIDE SEQUENCE</scope>
    <source>
        <strain evidence="4">CCMP127</strain>
    </source>
</reference>
<dbReference type="Gene3D" id="1.10.220.150">
    <property type="entry name" value="Arf GTPase activating protein"/>
    <property type="match status" value="1"/>
</dbReference>
<dbReference type="PANTHER" id="PTHR45705:SF1">
    <property type="entry name" value="FI20236P1"/>
    <property type="match status" value="1"/>
</dbReference>
<dbReference type="SMART" id="SM00105">
    <property type="entry name" value="ArfGap"/>
    <property type="match status" value="1"/>
</dbReference>
<dbReference type="EMBL" id="HBIM01012896">
    <property type="protein sequence ID" value="CAE0413263.1"/>
    <property type="molecule type" value="Transcribed_RNA"/>
</dbReference>
<evidence type="ECO:0000259" key="2">
    <source>
        <dbReference type="PROSITE" id="PS50114"/>
    </source>
</evidence>
<feature type="domain" description="Arf-GAP" evidence="3">
    <location>
        <begin position="20"/>
        <end position="151"/>
    </location>
</feature>
<dbReference type="InterPro" id="IPR051718">
    <property type="entry name" value="ARF_GTPase-activating"/>
</dbReference>
<evidence type="ECO:0000259" key="3">
    <source>
        <dbReference type="PROSITE" id="PS50115"/>
    </source>
</evidence>
<dbReference type="GO" id="GO:0005096">
    <property type="term" value="F:GTPase activator activity"/>
    <property type="evidence" value="ECO:0007669"/>
    <property type="project" value="InterPro"/>
</dbReference>
<dbReference type="PROSITE" id="PS50115">
    <property type="entry name" value="ARFGAP"/>
    <property type="match status" value="1"/>
</dbReference>
<protein>
    <recommendedName>
        <fullName evidence="5">Arf-GAP domain-containing protein</fullName>
    </recommendedName>
</protein>
<sequence length="208" mass="23557">MWTSKLGHQYRLQDIEASEEQLKKELRELIKTGANSRCADCDKVGCNVWSSINLGIFLCMECGSRHRALGTHISKPKGCSGSYLWGPDEILQMKRIGNARSNAKYGGMAQRPRVDAPESIWMEYLRQKYEHKKFTTEDALCHESLDEKAEPPLLIDFAHFSDHHTTHGEINHHYQVQDNSESHHSDDVVVHVNKSGGGSTDFFAQFGV</sequence>
<accession>A0A7S3L6D9</accession>
<name>A0A7S3L6D9_9STRA</name>
<dbReference type="AlphaFoldDB" id="A0A7S3L6D9"/>
<dbReference type="GO" id="GO:0006355">
    <property type="term" value="P:regulation of DNA-templated transcription"/>
    <property type="evidence" value="ECO:0007669"/>
    <property type="project" value="InterPro"/>
</dbReference>
<dbReference type="InterPro" id="IPR037278">
    <property type="entry name" value="ARFGAP/RecO"/>
</dbReference>
<keyword evidence="1" id="KW-0479">Metal-binding</keyword>
<dbReference type="GO" id="GO:0008270">
    <property type="term" value="F:zinc ion binding"/>
    <property type="evidence" value="ECO:0007669"/>
    <property type="project" value="UniProtKB-KW"/>
</dbReference>
<gene>
    <name evidence="4" type="ORF">ACOF00016_LOCUS10520</name>
</gene>
<keyword evidence="1" id="KW-0863">Zinc-finger</keyword>
<keyword evidence="1" id="KW-0862">Zinc</keyword>
<evidence type="ECO:0000313" key="4">
    <source>
        <dbReference type="EMBL" id="CAE0413263.1"/>
    </source>
</evidence>
<dbReference type="SUPFAM" id="SSF57863">
    <property type="entry name" value="ArfGap/RecO-like zinc finger"/>
    <property type="match status" value="1"/>
</dbReference>
<dbReference type="InterPro" id="IPR038508">
    <property type="entry name" value="ArfGAP_dom_sf"/>
</dbReference>
<dbReference type="GO" id="GO:0005737">
    <property type="term" value="C:cytoplasm"/>
    <property type="evidence" value="ECO:0007669"/>
    <property type="project" value="TreeGrafter"/>
</dbReference>